<accession>A0ABD2BIZ5</accession>
<proteinExistence type="predicted"/>
<evidence type="ECO:0000313" key="1">
    <source>
        <dbReference type="EMBL" id="KAL2732741.1"/>
    </source>
</evidence>
<dbReference type="Proteomes" id="UP001607303">
    <property type="component" value="Unassembled WGS sequence"/>
</dbReference>
<comment type="caution">
    <text evidence="1">The sequence shown here is derived from an EMBL/GenBank/DDBJ whole genome shotgun (WGS) entry which is preliminary data.</text>
</comment>
<gene>
    <name evidence="1" type="ORF">V1477_014982</name>
</gene>
<protein>
    <recommendedName>
        <fullName evidence="3">Reverse transcriptase</fullName>
    </recommendedName>
</protein>
<organism evidence="1 2">
    <name type="scientific">Vespula maculifrons</name>
    <name type="common">Eastern yellow jacket</name>
    <name type="synonym">Wasp</name>
    <dbReference type="NCBI Taxonomy" id="7453"/>
    <lineage>
        <taxon>Eukaryota</taxon>
        <taxon>Metazoa</taxon>
        <taxon>Ecdysozoa</taxon>
        <taxon>Arthropoda</taxon>
        <taxon>Hexapoda</taxon>
        <taxon>Insecta</taxon>
        <taxon>Pterygota</taxon>
        <taxon>Neoptera</taxon>
        <taxon>Endopterygota</taxon>
        <taxon>Hymenoptera</taxon>
        <taxon>Apocrita</taxon>
        <taxon>Aculeata</taxon>
        <taxon>Vespoidea</taxon>
        <taxon>Vespidae</taxon>
        <taxon>Vespinae</taxon>
        <taxon>Vespula</taxon>
    </lineage>
</organism>
<name>A0ABD2BIZ5_VESMC</name>
<dbReference type="EMBL" id="JAYRBN010000075">
    <property type="protein sequence ID" value="KAL2732741.1"/>
    <property type="molecule type" value="Genomic_DNA"/>
</dbReference>
<evidence type="ECO:0008006" key="3">
    <source>
        <dbReference type="Google" id="ProtNLM"/>
    </source>
</evidence>
<dbReference type="AlphaFoldDB" id="A0ABD2BIZ5"/>
<sequence length="69" mass="8397">MKMWKNLEPRFQLLFSINKLRSVLISNTEYNESNKIEMIKCDIQSAFAICNRRVHSFLDFRFKSIFQNY</sequence>
<keyword evidence="2" id="KW-1185">Reference proteome</keyword>
<reference evidence="1 2" key="1">
    <citation type="journal article" date="2024" name="Ann. Entomol. Soc. Am.">
        <title>Genomic analyses of the southern and eastern yellowjacket wasps (Hymenoptera: Vespidae) reveal evolutionary signatures of social life.</title>
        <authorList>
            <person name="Catto M.A."/>
            <person name="Caine P.B."/>
            <person name="Orr S.E."/>
            <person name="Hunt B.G."/>
            <person name="Goodisman M.A.D."/>
        </authorList>
    </citation>
    <scope>NUCLEOTIDE SEQUENCE [LARGE SCALE GENOMIC DNA]</scope>
    <source>
        <strain evidence="1">232</strain>
        <tissue evidence="1">Head and thorax</tissue>
    </source>
</reference>
<evidence type="ECO:0000313" key="2">
    <source>
        <dbReference type="Proteomes" id="UP001607303"/>
    </source>
</evidence>